<organism evidence="2 3">
    <name type="scientific">Candidatus Dorea gallistercoris</name>
    <dbReference type="NCBI Taxonomy" id="2838542"/>
    <lineage>
        <taxon>Bacteria</taxon>
        <taxon>Bacillati</taxon>
        <taxon>Bacillota</taxon>
        <taxon>Clostridia</taxon>
        <taxon>Lachnospirales</taxon>
        <taxon>Lachnospiraceae</taxon>
        <taxon>Dorea</taxon>
    </lineage>
</organism>
<dbReference type="EMBL" id="DXGF01000150">
    <property type="protein sequence ID" value="HIW84380.1"/>
    <property type="molecule type" value="Genomic_DNA"/>
</dbReference>
<dbReference type="Pfam" id="PF02811">
    <property type="entry name" value="PHP"/>
    <property type="match status" value="1"/>
</dbReference>
<sequence>MKNRRGQVEFGRQQESLQARVLCDLHTHTVLSDASRTVGQVLEYARKIGLKYLAVTDHDTLAGTNEALELGEKYGIQVIPGAEISTRDENTGRTVHMLCYRPKDREGLQAFLDVTLKNRRRQKLAMAAKVQEIYPLLTPELVEEYARDSQSIYECHIMQPLCDLGYTNTAIGELMSDLISSKGSCYVPGKYPTTKEAARAAQECGGIAVVAHAEQFDSFDLVEEYARQGWIQGVEVNHPRNSRESRIRLRETAEKYGLLVTGGSDYHGQYARRPHPLGACGCTEEEARRLTEYAD</sequence>
<dbReference type="InterPro" id="IPR004013">
    <property type="entry name" value="PHP_dom"/>
</dbReference>
<dbReference type="InterPro" id="IPR003141">
    <property type="entry name" value="Pol/His_phosphatase_N"/>
</dbReference>
<dbReference type="CDD" id="cd07438">
    <property type="entry name" value="PHP_HisPPase_AMP"/>
    <property type="match status" value="1"/>
</dbReference>
<gene>
    <name evidence="2" type="ORF">H9873_08665</name>
</gene>
<dbReference type="SUPFAM" id="SSF89550">
    <property type="entry name" value="PHP domain-like"/>
    <property type="match status" value="1"/>
</dbReference>
<comment type="caution">
    <text evidence="2">The sequence shown here is derived from an EMBL/GenBank/DDBJ whole genome shotgun (WGS) entry which is preliminary data.</text>
</comment>
<dbReference type="InterPro" id="IPR016195">
    <property type="entry name" value="Pol/histidinol_Pase-like"/>
</dbReference>
<dbReference type="GO" id="GO:0004534">
    <property type="term" value="F:5'-3' RNA exonuclease activity"/>
    <property type="evidence" value="ECO:0007669"/>
    <property type="project" value="TreeGrafter"/>
</dbReference>
<dbReference type="Gene3D" id="3.20.20.140">
    <property type="entry name" value="Metal-dependent hydrolases"/>
    <property type="match status" value="1"/>
</dbReference>
<feature type="domain" description="Polymerase/histidinol phosphatase N-terminal" evidence="1">
    <location>
        <begin position="23"/>
        <end position="88"/>
    </location>
</feature>
<accession>A0A9D1RBG9</accession>
<proteinExistence type="predicted"/>
<evidence type="ECO:0000313" key="2">
    <source>
        <dbReference type="EMBL" id="HIW84380.1"/>
    </source>
</evidence>
<dbReference type="Gene3D" id="1.10.150.650">
    <property type="match status" value="1"/>
</dbReference>
<dbReference type="PANTHER" id="PTHR42924:SF3">
    <property type="entry name" value="POLYMERASE_HISTIDINOL PHOSPHATASE N-TERMINAL DOMAIN-CONTAINING PROTEIN"/>
    <property type="match status" value="1"/>
</dbReference>
<reference evidence="2" key="2">
    <citation type="submission" date="2021-04" db="EMBL/GenBank/DDBJ databases">
        <authorList>
            <person name="Gilroy R."/>
        </authorList>
    </citation>
    <scope>NUCLEOTIDE SEQUENCE</scope>
    <source>
        <strain evidence="2">ChiSxjej1B13-11762</strain>
    </source>
</reference>
<evidence type="ECO:0000259" key="1">
    <source>
        <dbReference type="SMART" id="SM00481"/>
    </source>
</evidence>
<dbReference type="Proteomes" id="UP000824263">
    <property type="component" value="Unassembled WGS sequence"/>
</dbReference>
<protein>
    <submittedName>
        <fullName evidence="2">PHP domain-containing protein</fullName>
    </submittedName>
</protein>
<dbReference type="AlphaFoldDB" id="A0A9D1RBG9"/>
<dbReference type="SMART" id="SM00481">
    <property type="entry name" value="POLIIIAc"/>
    <property type="match status" value="1"/>
</dbReference>
<reference evidence="2" key="1">
    <citation type="journal article" date="2021" name="PeerJ">
        <title>Extensive microbial diversity within the chicken gut microbiome revealed by metagenomics and culture.</title>
        <authorList>
            <person name="Gilroy R."/>
            <person name="Ravi A."/>
            <person name="Getino M."/>
            <person name="Pursley I."/>
            <person name="Horton D.L."/>
            <person name="Alikhan N.F."/>
            <person name="Baker D."/>
            <person name="Gharbi K."/>
            <person name="Hall N."/>
            <person name="Watson M."/>
            <person name="Adriaenssens E.M."/>
            <person name="Foster-Nyarko E."/>
            <person name="Jarju S."/>
            <person name="Secka A."/>
            <person name="Antonio M."/>
            <person name="Oren A."/>
            <person name="Chaudhuri R.R."/>
            <person name="La Ragione R."/>
            <person name="Hildebrand F."/>
            <person name="Pallen M.J."/>
        </authorList>
    </citation>
    <scope>NUCLEOTIDE SEQUENCE</scope>
    <source>
        <strain evidence="2">ChiSxjej1B13-11762</strain>
    </source>
</reference>
<evidence type="ECO:0000313" key="3">
    <source>
        <dbReference type="Proteomes" id="UP000824263"/>
    </source>
</evidence>
<name>A0A9D1RBG9_9FIRM</name>
<dbReference type="PANTHER" id="PTHR42924">
    <property type="entry name" value="EXONUCLEASE"/>
    <property type="match status" value="1"/>
</dbReference>
<dbReference type="GO" id="GO:0035312">
    <property type="term" value="F:5'-3' DNA exonuclease activity"/>
    <property type="evidence" value="ECO:0007669"/>
    <property type="project" value="TreeGrafter"/>
</dbReference>
<dbReference type="InterPro" id="IPR052018">
    <property type="entry name" value="PHP_domain"/>
</dbReference>